<dbReference type="AlphaFoldDB" id="A0A381X7T6"/>
<organism evidence="1">
    <name type="scientific">marine metagenome</name>
    <dbReference type="NCBI Taxonomy" id="408172"/>
    <lineage>
        <taxon>unclassified sequences</taxon>
        <taxon>metagenomes</taxon>
        <taxon>ecological metagenomes</taxon>
    </lineage>
</organism>
<evidence type="ECO:0000313" key="1">
    <source>
        <dbReference type="EMBL" id="SVA60825.1"/>
    </source>
</evidence>
<dbReference type="EMBL" id="UINC01014216">
    <property type="protein sequence ID" value="SVA60825.1"/>
    <property type="molecule type" value="Genomic_DNA"/>
</dbReference>
<sequence length="56" mass="6556">MGFRVTVERPRTASSVDPQLMAHRSIRFVGQVARDKSLRYMYCGAVYSLAWVHYYQ</sequence>
<gene>
    <name evidence="1" type="ORF">METZ01_LOCUS113679</name>
</gene>
<protein>
    <submittedName>
        <fullName evidence="1">Uncharacterized protein</fullName>
    </submittedName>
</protein>
<proteinExistence type="predicted"/>
<accession>A0A381X7T6</accession>
<name>A0A381X7T6_9ZZZZ</name>
<reference evidence="1" key="1">
    <citation type="submission" date="2018-05" db="EMBL/GenBank/DDBJ databases">
        <authorList>
            <person name="Lanie J.A."/>
            <person name="Ng W.-L."/>
            <person name="Kazmierczak K.M."/>
            <person name="Andrzejewski T.M."/>
            <person name="Davidsen T.M."/>
            <person name="Wayne K.J."/>
            <person name="Tettelin H."/>
            <person name="Glass J.I."/>
            <person name="Rusch D."/>
            <person name="Podicherti R."/>
            <person name="Tsui H.-C.T."/>
            <person name="Winkler M.E."/>
        </authorList>
    </citation>
    <scope>NUCLEOTIDE SEQUENCE</scope>
</reference>